<dbReference type="Proteomes" id="UP000790347">
    <property type="component" value="Unassembled WGS sequence"/>
</dbReference>
<reference evidence="1" key="2">
    <citation type="journal article" date="2022" name="Res Sq">
        <title>Comparative Genomics Reveals Insights into the Divergent Evolution of Astigmatic Mites and Household Pest Adaptations.</title>
        <authorList>
            <person name="Xiong Q."/>
            <person name="Wan A.T.-Y."/>
            <person name="Liu X.-Y."/>
            <person name="Fung C.S.-H."/>
            <person name="Xiao X."/>
            <person name="Malainual N."/>
            <person name="Hou J."/>
            <person name="Wang L."/>
            <person name="Wang M."/>
            <person name="Yang K."/>
            <person name="Cui Y."/>
            <person name="Leung E."/>
            <person name="Nong W."/>
            <person name="Shin S.-K."/>
            <person name="Au S."/>
            <person name="Jeong K.Y."/>
            <person name="Chew F.T."/>
            <person name="Hui J."/>
            <person name="Leung T.F."/>
            <person name="Tungtrongchitr A."/>
            <person name="Zhong N."/>
            <person name="Liu Z."/>
            <person name="Tsui S."/>
        </authorList>
    </citation>
    <scope>NUCLEOTIDE SEQUENCE</scope>
    <source>
        <strain evidence="1">Derf</strain>
        <tissue evidence="1">Whole organism</tissue>
    </source>
</reference>
<proteinExistence type="predicted"/>
<sequence length="71" mass="8190">MEQSIWINLWICTKPNGCHNNQYIYGAIDILICLFASGFSNSINFCTETPGKVLLIKHRFLLQLDLEMNQI</sequence>
<accession>A0A922HK68</accession>
<dbReference type="AlphaFoldDB" id="A0A922HK68"/>
<evidence type="ECO:0000313" key="2">
    <source>
        <dbReference type="Proteomes" id="UP000790347"/>
    </source>
</evidence>
<evidence type="ECO:0000313" key="1">
    <source>
        <dbReference type="EMBL" id="KAH9494094.1"/>
    </source>
</evidence>
<protein>
    <submittedName>
        <fullName evidence="1">Uncharacterized protein</fullName>
    </submittedName>
</protein>
<reference evidence="1" key="1">
    <citation type="submission" date="2013-05" db="EMBL/GenBank/DDBJ databases">
        <authorList>
            <person name="Yim A.K.Y."/>
            <person name="Chan T.F."/>
            <person name="Ji K.M."/>
            <person name="Liu X.Y."/>
            <person name="Zhou J.W."/>
            <person name="Li R.Q."/>
            <person name="Yang K.Y."/>
            <person name="Li J."/>
            <person name="Li M."/>
            <person name="Law P.T.W."/>
            <person name="Wu Y.L."/>
            <person name="Cai Z.L."/>
            <person name="Qin H."/>
            <person name="Bao Y."/>
            <person name="Leung R.K.K."/>
            <person name="Ng P.K.S."/>
            <person name="Zou J."/>
            <person name="Zhong X.J."/>
            <person name="Ran P.X."/>
            <person name="Zhong N.S."/>
            <person name="Liu Z.G."/>
            <person name="Tsui S.K.W."/>
        </authorList>
    </citation>
    <scope>NUCLEOTIDE SEQUENCE</scope>
    <source>
        <strain evidence="1">Derf</strain>
        <tissue evidence="1">Whole organism</tissue>
    </source>
</reference>
<name>A0A922HK68_DERFA</name>
<organism evidence="1 2">
    <name type="scientific">Dermatophagoides farinae</name>
    <name type="common">American house dust mite</name>
    <dbReference type="NCBI Taxonomy" id="6954"/>
    <lineage>
        <taxon>Eukaryota</taxon>
        <taxon>Metazoa</taxon>
        <taxon>Ecdysozoa</taxon>
        <taxon>Arthropoda</taxon>
        <taxon>Chelicerata</taxon>
        <taxon>Arachnida</taxon>
        <taxon>Acari</taxon>
        <taxon>Acariformes</taxon>
        <taxon>Sarcoptiformes</taxon>
        <taxon>Astigmata</taxon>
        <taxon>Psoroptidia</taxon>
        <taxon>Analgoidea</taxon>
        <taxon>Pyroglyphidae</taxon>
        <taxon>Dermatophagoidinae</taxon>
        <taxon>Dermatophagoides</taxon>
    </lineage>
</organism>
<gene>
    <name evidence="1" type="ORF">DERF_014809</name>
</gene>
<dbReference type="EMBL" id="ASGP02000008">
    <property type="protein sequence ID" value="KAH9494094.1"/>
    <property type="molecule type" value="Genomic_DNA"/>
</dbReference>
<keyword evidence="2" id="KW-1185">Reference proteome</keyword>
<comment type="caution">
    <text evidence="1">The sequence shown here is derived from an EMBL/GenBank/DDBJ whole genome shotgun (WGS) entry which is preliminary data.</text>
</comment>